<dbReference type="VEuPathDB" id="CryptoDB:Cvel_5544"/>
<dbReference type="EMBL" id="CDMZ01001777">
    <property type="protein sequence ID" value="CEM37460.1"/>
    <property type="molecule type" value="Genomic_DNA"/>
</dbReference>
<keyword evidence="5" id="KW-0966">Cell projection</keyword>
<evidence type="ECO:0000313" key="8">
    <source>
        <dbReference type="EMBL" id="CEM37460.1"/>
    </source>
</evidence>
<evidence type="ECO:0000256" key="3">
    <source>
        <dbReference type="ARBA" id="ARBA00022490"/>
    </source>
</evidence>
<dbReference type="Pfam" id="PF14886">
    <property type="entry name" value="FAM183"/>
    <property type="match status" value="1"/>
</dbReference>
<evidence type="ECO:0000256" key="6">
    <source>
        <dbReference type="ARBA" id="ARBA00034777"/>
    </source>
</evidence>
<protein>
    <submittedName>
        <fullName evidence="8">Uncharacterized protein</fullName>
    </submittedName>
</protein>
<evidence type="ECO:0000256" key="4">
    <source>
        <dbReference type="ARBA" id="ARBA00023212"/>
    </source>
</evidence>
<proteinExistence type="inferred from homology"/>
<dbReference type="AlphaFoldDB" id="A0A0G4H1T1"/>
<keyword evidence="4" id="KW-0206">Cytoskeleton</keyword>
<evidence type="ECO:0000256" key="2">
    <source>
        <dbReference type="ARBA" id="ARBA00004245"/>
    </source>
</evidence>
<gene>
    <name evidence="8" type="ORF">Cvel_5544</name>
</gene>
<dbReference type="InterPro" id="IPR029214">
    <property type="entry name" value="CFAP144"/>
</dbReference>
<name>A0A0G4H1T1_9ALVE</name>
<accession>A0A0G4H1T1</accession>
<dbReference type="GO" id="GO:0005929">
    <property type="term" value="C:cilium"/>
    <property type="evidence" value="ECO:0007669"/>
    <property type="project" value="UniProtKB-SubCell"/>
</dbReference>
<reference evidence="8" key="1">
    <citation type="submission" date="2014-11" db="EMBL/GenBank/DDBJ databases">
        <authorList>
            <person name="Otto D Thomas"/>
            <person name="Naeem Raeece"/>
        </authorList>
    </citation>
    <scope>NUCLEOTIDE SEQUENCE</scope>
</reference>
<evidence type="ECO:0000256" key="5">
    <source>
        <dbReference type="ARBA" id="ARBA00023273"/>
    </source>
</evidence>
<dbReference type="GO" id="GO:0005856">
    <property type="term" value="C:cytoskeleton"/>
    <property type="evidence" value="ECO:0007669"/>
    <property type="project" value="UniProtKB-SubCell"/>
</dbReference>
<comment type="similarity">
    <text evidence="6">Belongs to the CFAP144 family.</text>
</comment>
<evidence type="ECO:0000256" key="7">
    <source>
        <dbReference type="SAM" id="MobiDB-lite"/>
    </source>
</evidence>
<comment type="subcellular location">
    <subcellularLocation>
        <location evidence="1">Cell projection</location>
        <location evidence="1">Cilium</location>
    </subcellularLocation>
    <subcellularLocation>
        <location evidence="2">Cytoplasm</location>
        <location evidence="2">Cytoskeleton</location>
    </subcellularLocation>
</comment>
<organism evidence="8">
    <name type="scientific">Chromera velia CCMP2878</name>
    <dbReference type="NCBI Taxonomy" id="1169474"/>
    <lineage>
        <taxon>Eukaryota</taxon>
        <taxon>Sar</taxon>
        <taxon>Alveolata</taxon>
        <taxon>Colpodellida</taxon>
        <taxon>Chromeraceae</taxon>
        <taxon>Chromera</taxon>
    </lineage>
</organism>
<feature type="region of interest" description="Disordered" evidence="7">
    <location>
        <begin position="94"/>
        <end position="141"/>
    </location>
</feature>
<keyword evidence="3" id="KW-0963">Cytoplasm</keyword>
<evidence type="ECO:0000256" key="1">
    <source>
        <dbReference type="ARBA" id="ARBA00004138"/>
    </source>
</evidence>
<sequence>MGDPQKQPVLGRELNIGGSNPVHRQEIWNETIKKELNCLRIGANTYQVRAKSLHTVTDKPTLVVPNNILKDAQSQLEKNEVTEKRNLARFALSNATTASAGSDEAEDDDDSTPPGLEKTYQDIYNTTHVPIEKYPAPQTTA</sequence>